<protein>
    <submittedName>
        <fullName evidence="2">Uncharacterized protein</fullName>
    </submittedName>
</protein>
<feature type="region of interest" description="Disordered" evidence="1">
    <location>
        <begin position="30"/>
        <end position="59"/>
    </location>
</feature>
<reference evidence="2 3" key="1">
    <citation type="submission" date="2020-02" db="EMBL/GenBank/DDBJ databases">
        <title>Draft genome sequence of Haematococcus lacustris strain NIES-144.</title>
        <authorList>
            <person name="Morimoto D."/>
            <person name="Nakagawa S."/>
            <person name="Yoshida T."/>
            <person name="Sawayama S."/>
        </authorList>
    </citation>
    <scope>NUCLEOTIDE SEQUENCE [LARGE SCALE GENOMIC DNA]</scope>
    <source>
        <strain evidence="2 3">NIES-144</strain>
    </source>
</reference>
<accession>A0A6A0AFE7</accession>
<proteinExistence type="predicted"/>
<keyword evidence="3" id="KW-1185">Reference proteome</keyword>
<feature type="compositionally biased region" description="Polar residues" evidence="1">
    <location>
        <begin position="31"/>
        <end position="51"/>
    </location>
</feature>
<dbReference type="AlphaFoldDB" id="A0A6A0AFE7"/>
<organism evidence="2 3">
    <name type="scientific">Haematococcus lacustris</name>
    <name type="common">Green alga</name>
    <name type="synonym">Haematococcus pluvialis</name>
    <dbReference type="NCBI Taxonomy" id="44745"/>
    <lineage>
        <taxon>Eukaryota</taxon>
        <taxon>Viridiplantae</taxon>
        <taxon>Chlorophyta</taxon>
        <taxon>core chlorophytes</taxon>
        <taxon>Chlorophyceae</taxon>
        <taxon>CS clade</taxon>
        <taxon>Chlamydomonadales</taxon>
        <taxon>Haematococcaceae</taxon>
        <taxon>Haematococcus</taxon>
    </lineage>
</organism>
<gene>
    <name evidence="2" type="ORF">HaLaN_29704</name>
</gene>
<comment type="caution">
    <text evidence="2">The sequence shown here is derived from an EMBL/GenBank/DDBJ whole genome shotgun (WGS) entry which is preliminary data.</text>
</comment>
<evidence type="ECO:0000256" key="1">
    <source>
        <dbReference type="SAM" id="MobiDB-lite"/>
    </source>
</evidence>
<dbReference type="EMBL" id="BLLF01005146">
    <property type="protein sequence ID" value="GFH30784.1"/>
    <property type="molecule type" value="Genomic_DNA"/>
</dbReference>
<sequence>MIGHRLGEFALTRTAPIHKTKEAKIGAKKINPNTGKANAALSPTSQHSSNGLVLHTRVL</sequence>
<dbReference type="Proteomes" id="UP000485058">
    <property type="component" value="Unassembled WGS sequence"/>
</dbReference>
<name>A0A6A0AFE7_HAELA</name>
<evidence type="ECO:0000313" key="3">
    <source>
        <dbReference type="Proteomes" id="UP000485058"/>
    </source>
</evidence>
<evidence type="ECO:0000313" key="2">
    <source>
        <dbReference type="EMBL" id="GFH30784.1"/>
    </source>
</evidence>